<protein>
    <submittedName>
        <fullName evidence="2">Uncharacterized protein LOC121906430 isoform X3</fullName>
    </submittedName>
</protein>
<dbReference type="SMART" id="SM00408">
    <property type="entry name" value="IGc2"/>
    <property type="match status" value="2"/>
</dbReference>
<evidence type="ECO:0000259" key="1">
    <source>
        <dbReference type="PROSITE" id="PS50835"/>
    </source>
</evidence>
<sequence>MNTEVGDAIAPVVGDKTVSTTMEKGFIFLLIVCNSPTFTSGNNLQFALGCSAVIPCQHKRGDSDVIKWFYSKDIHSKKIQIFVEGKGGTPRYNDSWKDKITARSNGSLVINSFTEDYQGLYWCDICHQDSCEAKMSTVTIVDKEIINETSERVFVTAGSSFTHVCPSDTTKWTFQASNTTALQNSVQGPETDFVTFNKSIHIVNVKREDAGKYTCWTSKCYGHKQKLLTINLCVITVQQSEDSSVSCDVMCDMEFKNIKPNSRLNVETDTGTISVTVVTYGSLHCTVKTTINSTFNSTHEPSITSNKTIGGCFTVSLLKEFVN</sequence>
<dbReference type="EMBL" id="CAWUFR010000037">
    <property type="protein sequence ID" value="CAK6959058.1"/>
    <property type="molecule type" value="Genomic_DNA"/>
</dbReference>
<dbReference type="PROSITE" id="PS50835">
    <property type="entry name" value="IG_LIKE"/>
    <property type="match status" value="1"/>
</dbReference>
<evidence type="ECO:0000313" key="3">
    <source>
        <dbReference type="Proteomes" id="UP001314229"/>
    </source>
</evidence>
<reference evidence="2 3" key="1">
    <citation type="submission" date="2024-01" db="EMBL/GenBank/DDBJ databases">
        <authorList>
            <person name="Alioto T."/>
            <person name="Alioto T."/>
            <person name="Gomez Garrido J."/>
        </authorList>
    </citation>
    <scope>NUCLEOTIDE SEQUENCE [LARGE SCALE GENOMIC DNA]</scope>
</reference>
<dbReference type="Proteomes" id="UP001314229">
    <property type="component" value="Unassembled WGS sequence"/>
</dbReference>
<dbReference type="InterPro" id="IPR013783">
    <property type="entry name" value="Ig-like_fold"/>
</dbReference>
<feature type="domain" description="Ig-like" evidence="1">
    <location>
        <begin position="11"/>
        <end position="139"/>
    </location>
</feature>
<organism evidence="2 3">
    <name type="scientific">Scomber scombrus</name>
    <name type="common">Atlantic mackerel</name>
    <name type="synonym">Scomber vernalis</name>
    <dbReference type="NCBI Taxonomy" id="13677"/>
    <lineage>
        <taxon>Eukaryota</taxon>
        <taxon>Metazoa</taxon>
        <taxon>Chordata</taxon>
        <taxon>Craniata</taxon>
        <taxon>Vertebrata</taxon>
        <taxon>Euteleostomi</taxon>
        <taxon>Actinopterygii</taxon>
        <taxon>Neopterygii</taxon>
        <taxon>Teleostei</taxon>
        <taxon>Neoteleostei</taxon>
        <taxon>Acanthomorphata</taxon>
        <taxon>Pelagiaria</taxon>
        <taxon>Scombriformes</taxon>
        <taxon>Scombridae</taxon>
        <taxon>Scomber</taxon>
    </lineage>
</organism>
<evidence type="ECO:0000313" key="2">
    <source>
        <dbReference type="EMBL" id="CAK6959058.1"/>
    </source>
</evidence>
<gene>
    <name evidence="2" type="ORF">FSCOSCO3_A012706</name>
</gene>
<dbReference type="AlphaFoldDB" id="A0AAV1NJ58"/>
<dbReference type="InterPro" id="IPR007110">
    <property type="entry name" value="Ig-like_dom"/>
</dbReference>
<dbReference type="Pfam" id="PF07686">
    <property type="entry name" value="V-set"/>
    <property type="match status" value="1"/>
</dbReference>
<dbReference type="InterPro" id="IPR003598">
    <property type="entry name" value="Ig_sub2"/>
</dbReference>
<proteinExistence type="predicted"/>
<dbReference type="InterPro" id="IPR003599">
    <property type="entry name" value="Ig_sub"/>
</dbReference>
<comment type="caution">
    <text evidence="2">The sequence shown here is derived from an EMBL/GenBank/DDBJ whole genome shotgun (WGS) entry which is preliminary data.</text>
</comment>
<dbReference type="InterPro" id="IPR036179">
    <property type="entry name" value="Ig-like_dom_sf"/>
</dbReference>
<name>A0AAV1NJ58_SCOSC</name>
<keyword evidence="3" id="KW-1185">Reference proteome</keyword>
<dbReference type="SUPFAM" id="SSF48726">
    <property type="entry name" value="Immunoglobulin"/>
    <property type="match status" value="2"/>
</dbReference>
<accession>A0AAV1NJ58</accession>
<dbReference type="Gene3D" id="2.60.40.10">
    <property type="entry name" value="Immunoglobulins"/>
    <property type="match status" value="2"/>
</dbReference>
<dbReference type="InterPro" id="IPR013106">
    <property type="entry name" value="Ig_V-set"/>
</dbReference>
<dbReference type="SMART" id="SM00409">
    <property type="entry name" value="IG"/>
    <property type="match status" value="2"/>
</dbReference>